<keyword evidence="1 5" id="KW-1003">Cell membrane</keyword>
<comment type="caution">
    <text evidence="6">The sequence shown here is derived from an EMBL/GenBank/DDBJ whole genome shotgun (WGS) entry which is preliminary data.</text>
</comment>
<reference evidence="6 7" key="1">
    <citation type="submission" date="2019-06" db="EMBL/GenBank/DDBJ databases">
        <title>Genomic Encyclopedia of Type Strains, Phase IV (KMG-V): Genome sequencing to study the core and pangenomes of soil and plant-associated prokaryotes.</title>
        <authorList>
            <person name="Whitman W."/>
        </authorList>
    </citation>
    <scope>NUCLEOTIDE SEQUENCE [LARGE SCALE GENOMIC DNA]</scope>
    <source>
        <strain evidence="6 7">BR 11865</strain>
    </source>
</reference>
<feature type="transmembrane region" description="Helical" evidence="5">
    <location>
        <begin position="14"/>
        <end position="41"/>
    </location>
</feature>
<evidence type="ECO:0000313" key="7">
    <source>
        <dbReference type="Proteomes" id="UP000316545"/>
    </source>
</evidence>
<dbReference type="HAMAP" id="MF_00189">
    <property type="entry name" value="YciB"/>
    <property type="match status" value="1"/>
</dbReference>
<dbReference type="PANTHER" id="PTHR36917:SF1">
    <property type="entry name" value="INNER MEMBRANE-SPANNING PROTEIN YCIB"/>
    <property type="match status" value="1"/>
</dbReference>
<evidence type="ECO:0000256" key="3">
    <source>
        <dbReference type="ARBA" id="ARBA00022989"/>
    </source>
</evidence>
<evidence type="ECO:0000256" key="1">
    <source>
        <dbReference type="ARBA" id="ARBA00022475"/>
    </source>
</evidence>
<dbReference type="GO" id="GO:0005886">
    <property type="term" value="C:plasma membrane"/>
    <property type="evidence" value="ECO:0007669"/>
    <property type="project" value="UniProtKB-SubCell"/>
</dbReference>
<dbReference type="AlphaFoldDB" id="A0A560EX08"/>
<feature type="transmembrane region" description="Helical" evidence="5">
    <location>
        <begin position="53"/>
        <end position="72"/>
    </location>
</feature>
<feature type="transmembrane region" description="Helical" evidence="5">
    <location>
        <begin position="149"/>
        <end position="172"/>
    </location>
</feature>
<dbReference type="Proteomes" id="UP000316545">
    <property type="component" value="Unassembled WGS sequence"/>
</dbReference>
<dbReference type="Pfam" id="PF04279">
    <property type="entry name" value="IspA"/>
    <property type="match status" value="1"/>
</dbReference>
<sequence>MSQLIRLLLEWGPLVVFFVANAKGGIMVATAAFMVAAVVALPIYRKLDGKWPLMPLVTCGFVLVFGGLTLWLNDETFIKVKATIIYLLFALALAVGVALRRNLLAQVLVGVDLDQDGWRRLTVRWMAFFLVLAGANEVAWRFLTTDQWVAYKSFVVIPLFVLFSMAQVPLILKHQVPEAGDGANGQGGGA</sequence>
<keyword evidence="5" id="KW-0997">Cell inner membrane</keyword>
<dbReference type="InterPro" id="IPR006008">
    <property type="entry name" value="YciB"/>
</dbReference>
<organism evidence="6 7">
    <name type="scientific">Nitrospirillum amazonense</name>
    <dbReference type="NCBI Taxonomy" id="28077"/>
    <lineage>
        <taxon>Bacteria</taxon>
        <taxon>Pseudomonadati</taxon>
        <taxon>Pseudomonadota</taxon>
        <taxon>Alphaproteobacteria</taxon>
        <taxon>Rhodospirillales</taxon>
        <taxon>Azospirillaceae</taxon>
        <taxon>Nitrospirillum</taxon>
    </lineage>
</organism>
<comment type="similarity">
    <text evidence="5">Belongs to the YciB family.</text>
</comment>
<comment type="subcellular location">
    <subcellularLocation>
        <location evidence="5">Cell inner membrane</location>
        <topology evidence="5">Multi-pass membrane protein</topology>
    </subcellularLocation>
</comment>
<dbReference type="PANTHER" id="PTHR36917">
    <property type="entry name" value="INTRACELLULAR SEPTATION PROTEIN A-RELATED"/>
    <property type="match status" value="1"/>
</dbReference>
<proteinExistence type="inferred from homology"/>
<evidence type="ECO:0000256" key="4">
    <source>
        <dbReference type="ARBA" id="ARBA00023136"/>
    </source>
</evidence>
<accession>A0A560EX08</accession>
<evidence type="ECO:0000256" key="2">
    <source>
        <dbReference type="ARBA" id="ARBA00022692"/>
    </source>
</evidence>
<keyword evidence="3 5" id="KW-1133">Transmembrane helix</keyword>
<keyword evidence="2 5" id="KW-0812">Transmembrane</keyword>
<evidence type="ECO:0000313" key="6">
    <source>
        <dbReference type="EMBL" id="TWB13785.1"/>
    </source>
</evidence>
<keyword evidence="7" id="KW-1185">Reference proteome</keyword>
<evidence type="ECO:0000256" key="5">
    <source>
        <dbReference type="HAMAP-Rule" id="MF_00189"/>
    </source>
</evidence>
<dbReference type="EMBL" id="VITO01000035">
    <property type="protein sequence ID" value="TWB13785.1"/>
    <property type="molecule type" value="Genomic_DNA"/>
</dbReference>
<keyword evidence="4 5" id="KW-0472">Membrane</keyword>
<feature type="transmembrane region" description="Helical" evidence="5">
    <location>
        <begin position="125"/>
        <end position="143"/>
    </location>
</feature>
<dbReference type="NCBIfam" id="NF001323">
    <property type="entry name" value="PRK00259.1-1"/>
    <property type="match status" value="1"/>
</dbReference>
<name>A0A560EX08_9PROT</name>
<gene>
    <name evidence="5" type="primary">yciB</name>
    <name evidence="6" type="ORF">FBZ88_13537</name>
</gene>
<feature type="transmembrane region" description="Helical" evidence="5">
    <location>
        <begin position="84"/>
        <end position="104"/>
    </location>
</feature>
<dbReference type="RefSeq" id="WP_145620543.1">
    <property type="nucleotide sequence ID" value="NZ_VITO01000035.1"/>
</dbReference>
<comment type="function">
    <text evidence="5">Plays a role in cell envelope biogenesis, maintenance of cell envelope integrity and membrane homeostasis.</text>
</comment>
<protein>
    <recommendedName>
        <fullName evidence="5">Inner membrane-spanning protein YciB</fullName>
    </recommendedName>
</protein>